<evidence type="ECO:0000313" key="4">
    <source>
        <dbReference type="Proteomes" id="UP001229421"/>
    </source>
</evidence>
<evidence type="ECO:0000256" key="2">
    <source>
        <dbReference type="ARBA" id="ARBA00022737"/>
    </source>
</evidence>
<dbReference type="InterPro" id="IPR003591">
    <property type="entry name" value="Leu-rich_rpt_typical-subtyp"/>
</dbReference>
<dbReference type="PANTHER" id="PTHR11017:SF340">
    <property type="entry name" value="NB-ARC-RELATED"/>
    <property type="match status" value="1"/>
</dbReference>
<dbReference type="Gene3D" id="3.80.10.10">
    <property type="entry name" value="Ribonuclease Inhibitor"/>
    <property type="match status" value="2"/>
</dbReference>
<accession>A0AAD8NP23</accession>
<comment type="caution">
    <text evidence="3">The sequence shown here is derived from an EMBL/GenBank/DDBJ whole genome shotgun (WGS) entry which is preliminary data.</text>
</comment>
<dbReference type="PANTHER" id="PTHR11017">
    <property type="entry name" value="LEUCINE-RICH REPEAT-CONTAINING PROTEIN"/>
    <property type="match status" value="1"/>
</dbReference>
<keyword evidence="1" id="KW-0433">Leucine-rich repeat</keyword>
<organism evidence="3 4">
    <name type="scientific">Tagetes erecta</name>
    <name type="common">African marigold</name>
    <dbReference type="NCBI Taxonomy" id="13708"/>
    <lineage>
        <taxon>Eukaryota</taxon>
        <taxon>Viridiplantae</taxon>
        <taxon>Streptophyta</taxon>
        <taxon>Embryophyta</taxon>
        <taxon>Tracheophyta</taxon>
        <taxon>Spermatophyta</taxon>
        <taxon>Magnoliopsida</taxon>
        <taxon>eudicotyledons</taxon>
        <taxon>Gunneridae</taxon>
        <taxon>Pentapetalae</taxon>
        <taxon>asterids</taxon>
        <taxon>campanulids</taxon>
        <taxon>Asterales</taxon>
        <taxon>Asteraceae</taxon>
        <taxon>Asteroideae</taxon>
        <taxon>Heliantheae alliance</taxon>
        <taxon>Tageteae</taxon>
        <taxon>Tagetes</taxon>
    </lineage>
</organism>
<dbReference type="AlphaFoldDB" id="A0AAD8NP23"/>
<dbReference type="GO" id="GO:0006952">
    <property type="term" value="P:defense response"/>
    <property type="evidence" value="ECO:0007669"/>
    <property type="project" value="InterPro"/>
</dbReference>
<sequence length="685" mass="79770">MAHYIVKEEHPKKHSRIWKEQDLIDLCAKGATPSLMETEVLHLQRSDYQHPHLYDIVLNRKKPRWIHLTSNQTSAFQPSNFKPTNLRFLTLIGFGNKQLWKGYKETEVLHLQGSDYQQPHLSDIVVNMNKPRWIHLTSNQTSAFQPSNFEPTNLRFLTLIGFGNKQLWKGYKHLPKLKILDLSHSHELRRTPDFSGLPCLERLNLSWCVKLKEIHPSIGSHESLVWVSLNECWKVKTFPPIIRMKKLETLILSMCKRLQKFPLIQTNMDSLECLHLDWSGIEMIPPTVGQLCTNLVTFNLRHCSNLRRIEGNFRLLKHLKYLDLDNCFELEQLAMDFFDEESSLEVLNVNVSIRNQASTPLKNLMNRIGLPLFQFHQDKSINQKLSQLPRCITKLELRCCNLEDGDIPCYISELVTLQVLDLSFNKFSRLHSRLSQFPCLKLLNLSYCENLVELPDLPSSIAILIAKHCGSLESVGDLSKYKWLWKVSVRGSNKLISGELMLNSMLQVNAFEDRFMSVLLPSELRHEDIRSTLVRVQLPNNWHSDFSGFIFLVDNTYGVEIVFKGEMSQGDDHHMKEVDDENWGECSDNEYRGQVGYVPFASLRHTSWWNSNYTNLSFHVNSLMSFHIAPFKVKLVPNKSRTGDSREVTKDFSQNWDKENKYYKTFEIIDADSNYSTITILWNHF</sequence>
<name>A0AAD8NP23_TARER</name>
<evidence type="ECO:0000313" key="3">
    <source>
        <dbReference type="EMBL" id="KAK1415892.1"/>
    </source>
</evidence>
<proteinExistence type="predicted"/>
<reference evidence="3" key="1">
    <citation type="journal article" date="2023" name="bioRxiv">
        <title>Improved chromosome-level genome assembly for marigold (Tagetes erecta).</title>
        <authorList>
            <person name="Jiang F."/>
            <person name="Yuan L."/>
            <person name="Wang S."/>
            <person name="Wang H."/>
            <person name="Xu D."/>
            <person name="Wang A."/>
            <person name="Fan W."/>
        </authorList>
    </citation>
    <scope>NUCLEOTIDE SEQUENCE</scope>
    <source>
        <strain evidence="3">WSJ</strain>
        <tissue evidence="3">Leaf</tissue>
    </source>
</reference>
<evidence type="ECO:0000256" key="1">
    <source>
        <dbReference type="ARBA" id="ARBA00022614"/>
    </source>
</evidence>
<dbReference type="Proteomes" id="UP001229421">
    <property type="component" value="Unassembled WGS sequence"/>
</dbReference>
<dbReference type="InterPro" id="IPR044974">
    <property type="entry name" value="Disease_R_plants"/>
</dbReference>
<keyword evidence="4" id="KW-1185">Reference proteome</keyword>
<dbReference type="EMBL" id="JAUHHV010000008">
    <property type="protein sequence ID" value="KAK1415892.1"/>
    <property type="molecule type" value="Genomic_DNA"/>
</dbReference>
<gene>
    <name evidence="3" type="ORF">QVD17_31680</name>
</gene>
<protein>
    <submittedName>
        <fullName evidence="3">Uncharacterized protein</fullName>
    </submittedName>
</protein>
<dbReference type="InterPro" id="IPR032675">
    <property type="entry name" value="LRR_dom_sf"/>
</dbReference>
<keyword evidence="2" id="KW-0677">Repeat</keyword>
<dbReference type="SUPFAM" id="SSF52058">
    <property type="entry name" value="L domain-like"/>
    <property type="match status" value="2"/>
</dbReference>
<dbReference type="SMART" id="SM00369">
    <property type="entry name" value="LRR_TYP"/>
    <property type="match status" value="3"/>
</dbReference>